<comment type="similarity">
    <text evidence="2">Belongs to the glucose-6-phosphate 1-epimerase family.</text>
</comment>
<dbReference type="GO" id="GO:0005975">
    <property type="term" value="P:carbohydrate metabolic process"/>
    <property type="evidence" value="ECO:0007669"/>
    <property type="project" value="InterPro"/>
</dbReference>
<dbReference type="InterPro" id="IPR014718">
    <property type="entry name" value="GH-type_carb-bd"/>
</dbReference>
<evidence type="ECO:0000256" key="4">
    <source>
        <dbReference type="ARBA" id="ARBA00023235"/>
    </source>
</evidence>
<dbReference type="CDD" id="cd09020">
    <property type="entry name" value="D-hex-6-P-epi_like"/>
    <property type="match status" value="1"/>
</dbReference>
<dbReference type="EMBL" id="QWLM01000003">
    <property type="protein sequence ID" value="RHW47149.1"/>
    <property type="molecule type" value="Genomic_DNA"/>
</dbReference>
<evidence type="ECO:0000256" key="2">
    <source>
        <dbReference type="ARBA" id="ARBA00005866"/>
    </source>
</evidence>
<accession>A0A417Z911</accession>
<evidence type="ECO:0000256" key="1">
    <source>
        <dbReference type="ARBA" id="ARBA00001096"/>
    </source>
</evidence>
<organism evidence="5 6">
    <name type="scientific">Dermacoccus abyssi</name>
    <dbReference type="NCBI Taxonomy" id="322596"/>
    <lineage>
        <taxon>Bacteria</taxon>
        <taxon>Bacillati</taxon>
        <taxon>Actinomycetota</taxon>
        <taxon>Actinomycetes</taxon>
        <taxon>Micrococcales</taxon>
        <taxon>Dermacoccaceae</taxon>
        <taxon>Dermacoccus</taxon>
    </lineage>
</organism>
<keyword evidence="4" id="KW-0413">Isomerase</keyword>
<dbReference type="EC" id="5.1.3.15" evidence="3"/>
<protein>
    <recommendedName>
        <fullName evidence="3">glucose-6-phosphate 1-epimerase</fullName>
        <ecNumber evidence="3">5.1.3.15</ecNumber>
    </recommendedName>
</protein>
<dbReference type="InterPro" id="IPR008183">
    <property type="entry name" value="Aldose_1/G6P_1-epimerase"/>
</dbReference>
<comment type="caution">
    <text evidence="5">The sequence shown here is derived from an EMBL/GenBank/DDBJ whole genome shotgun (WGS) entry which is preliminary data.</text>
</comment>
<dbReference type="InterPro" id="IPR011013">
    <property type="entry name" value="Gal_mutarotase_sf_dom"/>
</dbReference>
<dbReference type="PANTHER" id="PTHR11122:SF13">
    <property type="entry name" value="GLUCOSE-6-PHOSPHATE 1-EPIMERASE"/>
    <property type="match status" value="1"/>
</dbReference>
<dbReference type="Pfam" id="PF01263">
    <property type="entry name" value="Aldose_epim"/>
    <property type="match status" value="1"/>
</dbReference>
<dbReference type="Proteomes" id="UP000285376">
    <property type="component" value="Unassembled WGS sequence"/>
</dbReference>
<sequence length="330" mass="34783">MVTAQTQPAPSPRGRERALSCPVLNPIRYRDPVSDFIAELPASVARIDGLDGGDALRVDGTRSSGVVQLHGAHVTSFVPVGGDEMLWMSPLAKAGASAIRGGVPVCFPWFGSGVSGDMKPSHGPARVVPWRLVEADEDAKTVRLHFELSHADVAGAPGGDHWPEGLVARYVVTFGEALALELGAVNEGSVDVTVEAALHTYLRVADVRQVALEGAVGASVLDQLTGRTHTQDGAVVFDGEVDSIVHLEDAPLRLVPRDDAARSLLTLTREGSGDVVVWNPHIEKASAMGDVPDDAWPGFVCLETANVRDNAVTLAPGTSRTMRATYAPGE</sequence>
<name>A0A417Z911_9MICO</name>
<reference evidence="5 6" key="1">
    <citation type="submission" date="2018-08" db="EMBL/GenBank/DDBJ databases">
        <title>Whole genome sequence analysis of Dermacoccus abyssi bacteria isolated from Deep Mariana trench Micromonospora spp reveals genes involved in the environmental adaptation and production of secondary metabolites.</title>
        <authorList>
            <person name="Abdel-Mageed W.M."/>
            <person name="Lehri B."/>
            <person name="Nouioui I."/>
            <person name="Goodfellow I."/>
            <person name="Jaspars M."/>
            <person name="Karlyshev A."/>
        </authorList>
    </citation>
    <scope>NUCLEOTIDE SEQUENCE [LARGE SCALE GENOMIC DNA]</scope>
    <source>
        <strain evidence="5 6">MT1.1</strain>
    </source>
</reference>
<dbReference type="SUPFAM" id="SSF74650">
    <property type="entry name" value="Galactose mutarotase-like"/>
    <property type="match status" value="1"/>
</dbReference>
<dbReference type="PANTHER" id="PTHR11122">
    <property type="entry name" value="APOSPORY-ASSOCIATED PROTEIN C-RELATED"/>
    <property type="match status" value="1"/>
</dbReference>
<evidence type="ECO:0000313" key="6">
    <source>
        <dbReference type="Proteomes" id="UP000285376"/>
    </source>
</evidence>
<dbReference type="InterPro" id="IPR025532">
    <property type="entry name" value="G6P_1-epimerase"/>
</dbReference>
<dbReference type="Gene3D" id="2.70.98.10">
    <property type="match status" value="1"/>
</dbReference>
<dbReference type="GO" id="GO:0047938">
    <property type="term" value="F:glucose-6-phosphate 1-epimerase activity"/>
    <property type="evidence" value="ECO:0007669"/>
    <property type="project" value="UniProtKB-EC"/>
</dbReference>
<comment type="catalytic activity">
    <reaction evidence="1">
        <text>alpha-D-glucose 6-phosphate = beta-D-glucose 6-phosphate</text>
        <dbReference type="Rhea" id="RHEA:16249"/>
        <dbReference type="ChEBI" id="CHEBI:58225"/>
        <dbReference type="ChEBI" id="CHEBI:58247"/>
        <dbReference type="EC" id="5.1.3.15"/>
    </reaction>
</comment>
<proteinExistence type="inferred from homology"/>
<evidence type="ECO:0000256" key="3">
    <source>
        <dbReference type="ARBA" id="ARBA00012083"/>
    </source>
</evidence>
<dbReference type="AlphaFoldDB" id="A0A417Z911"/>
<evidence type="ECO:0000313" key="5">
    <source>
        <dbReference type="EMBL" id="RHW47149.1"/>
    </source>
</evidence>
<dbReference type="GO" id="GO:0030246">
    <property type="term" value="F:carbohydrate binding"/>
    <property type="evidence" value="ECO:0007669"/>
    <property type="project" value="InterPro"/>
</dbReference>
<gene>
    <name evidence="5" type="ORF">D1832_03980</name>
</gene>